<comment type="caution">
    <text evidence="1">The sequence shown here is derived from an EMBL/GenBank/DDBJ whole genome shotgun (WGS) entry which is preliminary data.</text>
</comment>
<reference evidence="1 2" key="1">
    <citation type="submission" date="2021-06" db="EMBL/GenBank/DDBJ databases">
        <title>Caerostris extrusa draft genome.</title>
        <authorList>
            <person name="Kono N."/>
            <person name="Arakawa K."/>
        </authorList>
    </citation>
    <scope>NUCLEOTIDE SEQUENCE [LARGE SCALE GENOMIC DNA]</scope>
</reference>
<gene>
    <name evidence="1" type="ORF">CEXT_486251</name>
</gene>
<proteinExistence type="predicted"/>
<dbReference type="Proteomes" id="UP001054945">
    <property type="component" value="Unassembled WGS sequence"/>
</dbReference>
<protein>
    <submittedName>
        <fullName evidence="1">Uncharacterized protein</fullName>
    </submittedName>
</protein>
<keyword evidence="2" id="KW-1185">Reference proteome</keyword>
<sequence>MKQNNRVRKLPAVSKSTIEGQCWEDHEEIPLNALTEKNSSDEVVLLRLTKVILFNSSLGNPVVSKSTIEGQCWKDPVKKETCKIE</sequence>
<organism evidence="1 2">
    <name type="scientific">Caerostris extrusa</name>
    <name type="common">Bark spider</name>
    <name type="synonym">Caerostris bankana</name>
    <dbReference type="NCBI Taxonomy" id="172846"/>
    <lineage>
        <taxon>Eukaryota</taxon>
        <taxon>Metazoa</taxon>
        <taxon>Ecdysozoa</taxon>
        <taxon>Arthropoda</taxon>
        <taxon>Chelicerata</taxon>
        <taxon>Arachnida</taxon>
        <taxon>Araneae</taxon>
        <taxon>Araneomorphae</taxon>
        <taxon>Entelegynae</taxon>
        <taxon>Araneoidea</taxon>
        <taxon>Araneidae</taxon>
        <taxon>Caerostris</taxon>
    </lineage>
</organism>
<accession>A0AAV4N589</accession>
<dbReference type="AlphaFoldDB" id="A0AAV4N589"/>
<evidence type="ECO:0000313" key="1">
    <source>
        <dbReference type="EMBL" id="GIX78851.1"/>
    </source>
</evidence>
<evidence type="ECO:0000313" key="2">
    <source>
        <dbReference type="Proteomes" id="UP001054945"/>
    </source>
</evidence>
<name>A0AAV4N589_CAEEX</name>
<dbReference type="EMBL" id="BPLR01020443">
    <property type="protein sequence ID" value="GIX78851.1"/>
    <property type="molecule type" value="Genomic_DNA"/>
</dbReference>